<protein>
    <submittedName>
        <fullName evidence="1">Uncharacterized protein</fullName>
    </submittedName>
</protein>
<gene>
    <name evidence="1" type="ORF">LY79DRAFT_648918</name>
</gene>
<dbReference type="AlphaFoldDB" id="A0AAD8Q2E2"/>
<comment type="caution">
    <text evidence="1">The sequence shown here is derived from an EMBL/GenBank/DDBJ whole genome shotgun (WGS) entry which is preliminary data.</text>
</comment>
<name>A0AAD8Q2E2_9PEZI</name>
<proteinExistence type="predicted"/>
<dbReference type="EMBL" id="JAHLJV010000021">
    <property type="protein sequence ID" value="KAK1594160.1"/>
    <property type="molecule type" value="Genomic_DNA"/>
</dbReference>
<dbReference type="GeneID" id="85446753"/>
<reference evidence="1" key="1">
    <citation type="submission" date="2021-06" db="EMBL/GenBank/DDBJ databases">
        <title>Comparative genomics, transcriptomics and evolutionary studies reveal genomic signatures of adaptation to plant cell wall in hemibiotrophic fungi.</title>
        <authorList>
            <consortium name="DOE Joint Genome Institute"/>
            <person name="Baroncelli R."/>
            <person name="Diaz J.F."/>
            <person name="Benocci T."/>
            <person name="Peng M."/>
            <person name="Battaglia E."/>
            <person name="Haridas S."/>
            <person name="Andreopoulos W."/>
            <person name="Labutti K."/>
            <person name="Pangilinan J."/>
            <person name="Floch G.L."/>
            <person name="Makela M.R."/>
            <person name="Henrissat B."/>
            <person name="Grigoriev I.V."/>
            <person name="Crouch J.A."/>
            <person name="De Vries R.P."/>
            <person name="Sukno S.A."/>
            <person name="Thon M.R."/>
        </authorList>
    </citation>
    <scope>NUCLEOTIDE SEQUENCE</scope>
    <source>
        <strain evidence="1">CBS 125086</strain>
    </source>
</reference>
<accession>A0AAD8Q2E2</accession>
<dbReference type="RefSeq" id="XP_060415381.1">
    <property type="nucleotide sequence ID" value="XM_060562513.1"/>
</dbReference>
<organism evidence="1 2">
    <name type="scientific">Colletotrichum navitas</name>
    <dbReference type="NCBI Taxonomy" id="681940"/>
    <lineage>
        <taxon>Eukaryota</taxon>
        <taxon>Fungi</taxon>
        <taxon>Dikarya</taxon>
        <taxon>Ascomycota</taxon>
        <taxon>Pezizomycotina</taxon>
        <taxon>Sordariomycetes</taxon>
        <taxon>Hypocreomycetidae</taxon>
        <taxon>Glomerellales</taxon>
        <taxon>Glomerellaceae</taxon>
        <taxon>Colletotrichum</taxon>
        <taxon>Colletotrichum graminicola species complex</taxon>
    </lineage>
</organism>
<keyword evidence="2" id="KW-1185">Reference proteome</keyword>
<evidence type="ECO:0000313" key="2">
    <source>
        <dbReference type="Proteomes" id="UP001230504"/>
    </source>
</evidence>
<dbReference type="Proteomes" id="UP001230504">
    <property type="component" value="Unassembled WGS sequence"/>
</dbReference>
<evidence type="ECO:0000313" key="1">
    <source>
        <dbReference type="EMBL" id="KAK1594160.1"/>
    </source>
</evidence>
<sequence length="191" mass="21339">MLNAKNPGQPIAAMAKTMRAIFLEAPGQFSHSLEQLHGVIAECFIATRGPNDLTSLGARQEALMIVNDHEVSISEIESILEIYSDLLDKAIGLFREDSQEAMTIKSYCINAMGLNCVAWLLWELARFHDNADNVDSHILDLKECICILKYMHRNVYGRGTWAVASEVRLDMAGSGYLREVVDNDECNSFEV</sequence>